<dbReference type="InterPro" id="IPR037235">
    <property type="entry name" value="TRCF-like_C_D7"/>
</dbReference>
<keyword evidence="7 9" id="KW-0238">DNA-binding</keyword>
<protein>
    <recommendedName>
        <fullName evidence="9">Transcription-repair-coupling factor</fullName>
        <shortName evidence="9">TRCF</shortName>
        <ecNumber evidence="9">3.6.4.-</ecNumber>
    </recommendedName>
</protein>
<dbReference type="GO" id="GO:0006355">
    <property type="term" value="P:regulation of DNA-templated transcription"/>
    <property type="evidence" value="ECO:0007669"/>
    <property type="project" value="UniProtKB-UniRule"/>
</dbReference>
<evidence type="ECO:0000256" key="6">
    <source>
        <dbReference type="ARBA" id="ARBA00022840"/>
    </source>
</evidence>
<evidence type="ECO:0000256" key="1">
    <source>
        <dbReference type="ARBA" id="ARBA00022490"/>
    </source>
</evidence>
<evidence type="ECO:0000256" key="9">
    <source>
        <dbReference type="HAMAP-Rule" id="MF_00969"/>
    </source>
</evidence>
<dbReference type="InterPro" id="IPR011545">
    <property type="entry name" value="DEAD/DEAH_box_helicase_dom"/>
</dbReference>
<keyword evidence="8 9" id="KW-0234">DNA repair</keyword>
<dbReference type="SUPFAM" id="SSF143517">
    <property type="entry name" value="TRCF domain-like"/>
    <property type="match status" value="1"/>
</dbReference>
<dbReference type="Gene3D" id="3.40.50.11180">
    <property type="match status" value="1"/>
</dbReference>
<gene>
    <name evidence="9 12" type="primary">mfd</name>
    <name evidence="12" type="ORF">F4V45_02185</name>
</gene>
<comment type="similarity">
    <text evidence="9">In the N-terminal section; belongs to the UvrB family.</text>
</comment>
<comment type="similarity">
    <text evidence="9">In the C-terminal section; belongs to the helicase family. RecG subfamily.</text>
</comment>
<dbReference type="Pfam" id="PF17757">
    <property type="entry name" value="UvrB_inter"/>
    <property type="match status" value="1"/>
</dbReference>
<dbReference type="InterPro" id="IPR036101">
    <property type="entry name" value="CarD-like/TRCF_RID_sf"/>
</dbReference>
<dbReference type="InterPro" id="IPR014001">
    <property type="entry name" value="Helicase_ATP-bd"/>
</dbReference>
<reference evidence="12 13" key="1">
    <citation type="submission" date="2019-09" db="EMBL/GenBank/DDBJ databases">
        <title>Draft genome sequence of various Type strains from the CCUG.</title>
        <authorList>
            <person name="Pineiro-Iglesias B."/>
            <person name="Tunovic T."/>
            <person name="Unosson C."/>
            <person name="Inganas E."/>
            <person name="Ohlen M."/>
            <person name="Cardew S."/>
            <person name="Jensie-Markopoulos S."/>
            <person name="Salva-Serra F."/>
            <person name="Jaen-Luchoro D."/>
            <person name="Karlsson R."/>
            <person name="Svensson-Stadler L."/>
            <person name="Chun J."/>
            <person name="Moore E."/>
        </authorList>
    </citation>
    <scope>NUCLEOTIDE SEQUENCE [LARGE SCALE GENOMIC DNA]</scope>
    <source>
        <strain evidence="12 13">CCUG 32756T</strain>
    </source>
</reference>
<keyword evidence="3 9" id="KW-0227">DNA damage</keyword>
<dbReference type="GO" id="GO:0005737">
    <property type="term" value="C:cytoplasm"/>
    <property type="evidence" value="ECO:0007669"/>
    <property type="project" value="UniProtKB-SubCell"/>
</dbReference>
<dbReference type="PANTHER" id="PTHR47964">
    <property type="entry name" value="ATP-DEPENDENT DNA HELICASE HOMOLOG RECG, CHLOROPLASTIC"/>
    <property type="match status" value="1"/>
</dbReference>
<dbReference type="EC" id="3.6.4.-" evidence="9"/>
<keyword evidence="1 9" id="KW-0963">Cytoplasm</keyword>
<keyword evidence="4 9" id="KW-0378">Hydrolase</keyword>
<comment type="caution">
    <text evidence="12">The sequence shown here is derived from an EMBL/GenBank/DDBJ whole genome shotgun (WGS) entry which is preliminary data.</text>
</comment>
<evidence type="ECO:0000256" key="5">
    <source>
        <dbReference type="ARBA" id="ARBA00022806"/>
    </source>
</evidence>
<dbReference type="InterPro" id="IPR041471">
    <property type="entry name" value="UvrB_inter"/>
</dbReference>
<dbReference type="HAMAP" id="MF_00969">
    <property type="entry name" value="TRCF"/>
    <property type="match status" value="1"/>
</dbReference>
<comment type="subcellular location">
    <subcellularLocation>
        <location evidence="9">Cytoplasm</location>
    </subcellularLocation>
</comment>
<keyword evidence="6 9" id="KW-0067">ATP-binding</keyword>
<dbReference type="Proteomes" id="UP000323707">
    <property type="component" value="Unassembled WGS sequence"/>
</dbReference>
<dbReference type="PROSITE" id="PS51194">
    <property type="entry name" value="HELICASE_CTER"/>
    <property type="match status" value="1"/>
</dbReference>
<evidence type="ECO:0000256" key="4">
    <source>
        <dbReference type="ARBA" id="ARBA00022801"/>
    </source>
</evidence>
<dbReference type="Gene3D" id="3.30.2060.10">
    <property type="entry name" value="Penicillin-binding protein 1b domain"/>
    <property type="match status" value="1"/>
</dbReference>
<dbReference type="GO" id="GO:0000716">
    <property type="term" value="P:transcription-coupled nucleotide-excision repair, DNA damage recognition"/>
    <property type="evidence" value="ECO:0007669"/>
    <property type="project" value="UniProtKB-UniRule"/>
</dbReference>
<dbReference type="CDD" id="cd17991">
    <property type="entry name" value="DEXHc_TRCF"/>
    <property type="match status" value="1"/>
</dbReference>
<dbReference type="SMART" id="SM01058">
    <property type="entry name" value="CarD_TRCF"/>
    <property type="match status" value="1"/>
</dbReference>
<dbReference type="Pfam" id="PF00271">
    <property type="entry name" value="Helicase_C"/>
    <property type="match status" value="1"/>
</dbReference>
<feature type="domain" description="Helicase C-terminal" evidence="11">
    <location>
        <begin position="701"/>
        <end position="861"/>
    </location>
</feature>
<dbReference type="InterPro" id="IPR027417">
    <property type="entry name" value="P-loop_NTPase"/>
</dbReference>
<dbReference type="InterPro" id="IPR001650">
    <property type="entry name" value="Helicase_C-like"/>
</dbReference>
<dbReference type="Pfam" id="PF02559">
    <property type="entry name" value="CarD_TRCF_RID"/>
    <property type="match status" value="1"/>
</dbReference>
<dbReference type="GO" id="GO:0005524">
    <property type="term" value="F:ATP binding"/>
    <property type="evidence" value="ECO:0007669"/>
    <property type="project" value="UniProtKB-UniRule"/>
</dbReference>
<dbReference type="Pfam" id="PF00270">
    <property type="entry name" value="DEAD"/>
    <property type="match status" value="1"/>
</dbReference>
<dbReference type="NCBIfam" id="TIGR00580">
    <property type="entry name" value="mfd"/>
    <property type="match status" value="1"/>
</dbReference>
<dbReference type="InterPro" id="IPR004576">
    <property type="entry name" value="Mfd"/>
</dbReference>
<evidence type="ECO:0000256" key="2">
    <source>
        <dbReference type="ARBA" id="ARBA00022741"/>
    </source>
</evidence>
<proteinExistence type="inferred from homology"/>
<dbReference type="GO" id="GO:0003684">
    <property type="term" value="F:damaged DNA binding"/>
    <property type="evidence" value="ECO:0007669"/>
    <property type="project" value="InterPro"/>
</dbReference>
<dbReference type="InterPro" id="IPR005118">
    <property type="entry name" value="TRCF_C"/>
</dbReference>
<keyword evidence="2 9" id="KW-0547">Nucleotide-binding</keyword>
<dbReference type="GO" id="GO:0003678">
    <property type="term" value="F:DNA helicase activity"/>
    <property type="evidence" value="ECO:0007669"/>
    <property type="project" value="TreeGrafter"/>
</dbReference>
<dbReference type="GO" id="GO:0016787">
    <property type="term" value="F:hydrolase activity"/>
    <property type="evidence" value="ECO:0007669"/>
    <property type="project" value="UniProtKB-KW"/>
</dbReference>
<evidence type="ECO:0000259" key="10">
    <source>
        <dbReference type="PROSITE" id="PS51192"/>
    </source>
</evidence>
<dbReference type="Gene3D" id="3.40.50.300">
    <property type="entry name" value="P-loop containing nucleotide triphosphate hydrolases"/>
    <property type="match status" value="2"/>
</dbReference>
<dbReference type="AlphaFoldDB" id="A0A5M9QRC5"/>
<evidence type="ECO:0000256" key="7">
    <source>
        <dbReference type="ARBA" id="ARBA00023125"/>
    </source>
</evidence>
<evidence type="ECO:0000256" key="8">
    <source>
        <dbReference type="ARBA" id="ARBA00023204"/>
    </source>
</evidence>
<evidence type="ECO:0000256" key="3">
    <source>
        <dbReference type="ARBA" id="ARBA00022763"/>
    </source>
</evidence>
<dbReference type="InterPro" id="IPR047112">
    <property type="entry name" value="RecG/Mfd"/>
</dbReference>
<sequence>MLQANLYKAFLEGLSARIIVCRDYEEALKAYQVALYAYNAQISLKKPLLCKETRLHTGDDVRSFFVELVENLAQLRTFYTDENTILIAPLCSLLYPLPSHKYCQSLTLEVGKDYQLQMLKDTLIRYGYESVEMIEMEGEVSFRGDIVDIYPPLSKPYRISFFGDECEGISVFSIETQLKEPTSQSALDIAPALFSLEQDEYESLREAVEMSDYDVMSKDILSIGLWYLPHRWLLPAHYPTMLTKAAALELGEIGSLGIGDGRDTSDVDSSAREFWAQVLVHIAESKQDSPQMPVVLEELESYVDMDFYLDKLDKLLAHHAGKRVTLVVRSRSELAALNASIVDSSSIVESSAVVHISTPDELIISLESSIPQVQKRPKRPKFALNELNIGEYVVHSEYGIGIFKGIVQNTILGVTRDFIHIQYFGEDKLLLPVENLHTIDRYIAANGSIPVIDRLGKGSFARLKQKAREKLFAIADSIIKLAATRNLLQGVVIDTQSPDLEVFKHTAGFALTPDQAASIESIFSDLASGRVMDRLLSGDVGFGKTEVAMNAIYAVCRSGYQCALIVPTTLLSAQHFATLSKRFAPFGIQVGKYDRFSSAKEKRETLERLKSGALDVVVGTHSLFGVEFARLGLIVVDEEHKFGVKQKESLKQLSTNVHILSMSATPIPRTLNMALSHIKGMSRLETPPTSRKDPRTFIKHKSDALLQEIIQRELRRGGQVFYLYNNIASMPAIYSHLHKLFPTLSIAMLHSRISASESEQIMYEFACGKHQILLCTAIIESGIHLPNANTIIVDGADRFGLADLHQLRGRVGRGDKEGLCYFLIESMESITEDASKRLLALERNSYLGSGASIAYHDLEIRGGGNLIGESQSGHIKNIGFSLYLKLLEDALATLSNQPSLMEHSVELRLNISAYLSPDLITSDSLRLELYRRLSLAKEVREVIDIEAEIRDRFGALDTLSQTFIQLIIIKILANHKRIKSILHFGQNIQITLESLEKHTIKAASADDECVLEALLAYLRS</sequence>
<dbReference type="SMART" id="SM00487">
    <property type="entry name" value="DEXDc"/>
    <property type="match status" value="1"/>
</dbReference>
<dbReference type="PROSITE" id="PS51192">
    <property type="entry name" value="HELICASE_ATP_BIND_1"/>
    <property type="match status" value="1"/>
</dbReference>
<dbReference type="RefSeq" id="WP_150336858.1">
    <property type="nucleotide sequence ID" value="NZ_JAERIX010000026.1"/>
</dbReference>
<dbReference type="SMART" id="SM00490">
    <property type="entry name" value="HELICc"/>
    <property type="match status" value="1"/>
</dbReference>
<dbReference type="Pfam" id="PF03461">
    <property type="entry name" value="TRCF"/>
    <property type="match status" value="1"/>
</dbReference>
<accession>A0A5M9QRC5</accession>
<dbReference type="Gene3D" id="2.40.10.170">
    <property type="match status" value="1"/>
</dbReference>
<dbReference type="SUPFAM" id="SSF141259">
    <property type="entry name" value="CarD-like"/>
    <property type="match status" value="1"/>
</dbReference>
<dbReference type="Gene3D" id="3.90.1150.50">
    <property type="entry name" value="Transcription-repair-coupling factor, D7 domain"/>
    <property type="match status" value="1"/>
</dbReference>
<name>A0A5M9QRC5_9HELI</name>
<keyword evidence="5" id="KW-0347">Helicase</keyword>
<evidence type="ECO:0000313" key="13">
    <source>
        <dbReference type="Proteomes" id="UP000323707"/>
    </source>
</evidence>
<dbReference type="InterPro" id="IPR003711">
    <property type="entry name" value="CarD-like/TRCF_RID"/>
</dbReference>
<dbReference type="SUPFAM" id="SSF52540">
    <property type="entry name" value="P-loop containing nucleoside triphosphate hydrolases"/>
    <property type="match status" value="3"/>
</dbReference>
<dbReference type="PANTHER" id="PTHR47964:SF1">
    <property type="entry name" value="ATP-DEPENDENT DNA HELICASE HOMOLOG RECG, CHLOROPLASTIC"/>
    <property type="match status" value="1"/>
</dbReference>
<organism evidence="12 13">
    <name type="scientific">Helicobacter canis</name>
    <dbReference type="NCBI Taxonomy" id="29419"/>
    <lineage>
        <taxon>Bacteria</taxon>
        <taxon>Pseudomonadati</taxon>
        <taxon>Campylobacterota</taxon>
        <taxon>Epsilonproteobacteria</taxon>
        <taxon>Campylobacterales</taxon>
        <taxon>Helicobacteraceae</taxon>
        <taxon>Helicobacter</taxon>
    </lineage>
</organism>
<feature type="domain" description="Helicase ATP-binding" evidence="10">
    <location>
        <begin position="525"/>
        <end position="684"/>
    </location>
</feature>
<evidence type="ECO:0000259" key="11">
    <source>
        <dbReference type="PROSITE" id="PS51194"/>
    </source>
</evidence>
<comment type="function">
    <text evidence="9">Couples transcription and DNA repair by recognizing RNA polymerase (RNAP) stalled at DNA lesions. Mediates ATP-dependent release of RNAP and its truncated transcript from the DNA, and recruitment of nucleotide excision repair machinery to the damaged site.</text>
</comment>
<dbReference type="SMART" id="SM00982">
    <property type="entry name" value="TRCF"/>
    <property type="match status" value="1"/>
</dbReference>
<dbReference type="EMBL" id="VXKE01000006">
    <property type="protein sequence ID" value="KAA8710741.1"/>
    <property type="molecule type" value="Genomic_DNA"/>
</dbReference>
<evidence type="ECO:0000313" key="12">
    <source>
        <dbReference type="EMBL" id="KAA8710741.1"/>
    </source>
</evidence>